<feature type="transmembrane region" description="Helical" evidence="1">
    <location>
        <begin position="186"/>
        <end position="217"/>
    </location>
</feature>
<feature type="transmembrane region" description="Helical" evidence="1">
    <location>
        <begin position="89"/>
        <end position="119"/>
    </location>
</feature>
<keyword evidence="1" id="KW-0472">Membrane</keyword>
<dbReference type="HOGENOM" id="CLU_036814_1_0_11"/>
<feature type="transmembrane region" description="Helical" evidence="1">
    <location>
        <begin position="237"/>
        <end position="258"/>
    </location>
</feature>
<organism evidence="3 4">
    <name type="scientific">Streptomyces vietnamensis</name>
    <dbReference type="NCBI Taxonomy" id="362257"/>
    <lineage>
        <taxon>Bacteria</taxon>
        <taxon>Bacillati</taxon>
        <taxon>Actinomycetota</taxon>
        <taxon>Actinomycetes</taxon>
        <taxon>Kitasatosporales</taxon>
        <taxon>Streptomycetaceae</taxon>
        <taxon>Streptomyces</taxon>
    </lineage>
</organism>
<feature type="transmembrane region" description="Helical" evidence="1">
    <location>
        <begin position="286"/>
        <end position="307"/>
    </location>
</feature>
<dbReference type="Pfam" id="PF25231">
    <property type="entry name" value="DUF7847"/>
    <property type="match status" value="1"/>
</dbReference>
<dbReference type="InterPro" id="IPR057169">
    <property type="entry name" value="DUF7847"/>
</dbReference>
<keyword evidence="4" id="KW-1185">Reference proteome</keyword>
<name>A0A0B5IAS5_9ACTN</name>
<dbReference type="STRING" id="362257.SVTN_09205"/>
<protein>
    <recommendedName>
        <fullName evidence="2">DUF7847 domain-containing protein</fullName>
    </recommendedName>
</protein>
<reference evidence="3 4" key="1">
    <citation type="submission" date="2014-12" db="EMBL/GenBank/DDBJ databases">
        <title>Complete genome sequence of Streptomyces vietnamensis strain GIMV4.0001, a genetic manipulable producer of the benzoisochromanequinone antibiotic granaticin.</title>
        <authorList>
            <person name="Deng M.R."/>
            <person name="Guo J."/>
            <person name="Ma L.Y."/>
            <person name="Feng G.D."/>
            <person name="Mo C.Y."/>
            <person name="Zhu H.H."/>
        </authorList>
    </citation>
    <scope>NUCLEOTIDE SEQUENCE [LARGE SCALE GENOMIC DNA]</scope>
    <source>
        <strain evidence="4">GIMV4.0001</strain>
    </source>
</reference>
<dbReference type="Proteomes" id="UP000031774">
    <property type="component" value="Chromosome"/>
</dbReference>
<accession>A0A0B5IAS5</accession>
<dbReference type="KEGG" id="svt:SVTN_09205"/>
<evidence type="ECO:0000259" key="2">
    <source>
        <dbReference type="Pfam" id="PF25231"/>
    </source>
</evidence>
<keyword evidence="1" id="KW-0812">Transmembrane</keyword>
<dbReference type="PANTHER" id="PTHR33133">
    <property type="entry name" value="OS08G0107100 PROTEIN-RELATED"/>
    <property type="match status" value="1"/>
</dbReference>
<evidence type="ECO:0000256" key="1">
    <source>
        <dbReference type="SAM" id="Phobius"/>
    </source>
</evidence>
<dbReference type="AlphaFoldDB" id="A0A0B5IAS5"/>
<evidence type="ECO:0000313" key="3">
    <source>
        <dbReference type="EMBL" id="AJF69631.1"/>
    </source>
</evidence>
<feature type="transmembrane region" description="Helical" evidence="1">
    <location>
        <begin position="140"/>
        <end position="166"/>
    </location>
</feature>
<feature type="transmembrane region" description="Helical" evidence="1">
    <location>
        <begin position="36"/>
        <end position="59"/>
    </location>
</feature>
<feature type="domain" description="DUF7847" evidence="2">
    <location>
        <begin position="63"/>
        <end position="311"/>
    </location>
</feature>
<dbReference type="EMBL" id="CP010407">
    <property type="protein sequence ID" value="AJF69631.1"/>
    <property type="molecule type" value="Genomic_DNA"/>
</dbReference>
<evidence type="ECO:0000313" key="4">
    <source>
        <dbReference type="Proteomes" id="UP000031774"/>
    </source>
</evidence>
<sequence length="350" mass="36404">MPPPAPKPGVIPLKPLGLGDILGGAMSTIGRYKGPVMGLAAAVFGAYTLLIGIAIAVALSGVAEELGELADLADRPGTQEPEWHEIRPLIIAFVIVAAVALIGYVLAVATVQAAMLTVLQDAVLGRPATFGSVWRRTLPRVPALIGTSLLTGLIAMVPVLLALVFFSIGMVGASAGDDSDEVAGAYIGLGMLGFLVAFVPAIWLWVKFSLAPAAVVFEKQGPIRAMQRSSQLVRGRWWPVLGISMLATLIAGVTAGLIQQVLSVAGIFPAMAAAADLGTDPEFSEVLSVFSVYIVITMVGQLIGYLIQTTFPPLVNGLIYVDQRIRNENLAPVLAESAGLPPQPPAAPGF</sequence>
<proteinExistence type="predicted"/>
<gene>
    <name evidence="3" type="ORF">SVTN_09205</name>
</gene>
<keyword evidence="1" id="KW-1133">Transmembrane helix</keyword>
<dbReference type="PANTHER" id="PTHR33133:SF1">
    <property type="entry name" value="EXPRESSED PROTEIN-RELATED"/>
    <property type="match status" value="1"/>
</dbReference>